<comment type="caution">
    <text evidence="3">The sequence shown here is derived from an EMBL/GenBank/DDBJ whole genome shotgun (WGS) entry which is preliminary data.</text>
</comment>
<evidence type="ECO:0000313" key="3">
    <source>
        <dbReference type="EMBL" id="KAG6411826.1"/>
    </source>
</evidence>
<keyword evidence="2" id="KW-0812">Transmembrane</keyword>
<dbReference type="Proteomes" id="UP000298416">
    <property type="component" value="Unassembled WGS sequence"/>
</dbReference>
<evidence type="ECO:0000313" key="4">
    <source>
        <dbReference type="Proteomes" id="UP000298416"/>
    </source>
</evidence>
<keyword evidence="4" id="KW-1185">Reference proteome</keyword>
<gene>
    <name evidence="3" type="ORF">SASPL_129910</name>
</gene>
<keyword evidence="2" id="KW-0472">Membrane</keyword>
<dbReference type="AlphaFoldDB" id="A0A8X8XI37"/>
<dbReference type="EMBL" id="PNBA02000010">
    <property type="protein sequence ID" value="KAG6411826.1"/>
    <property type="molecule type" value="Genomic_DNA"/>
</dbReference>
<sequence>MVAYHEGGSREVLAVEAHVQPKTHEIIHLATLNTAEKTLDVMAAQPLLTVRPLENGSTPTAARASQAPRLEPPRPSPSRGLNNIAMEFFNSTAVMEAFVDDLVCAVSIYVAVIIGLLIGWSWRPRWSGLVSLGLRSKLRYVWTMPPGLGAWRFWLAFTALSAFSLCRGLWFRSPHGMSGKVDKSSADSASDSAQKSFDNALSRYQTYS</sequence>
<reference evidence="3" key="1">
    <citation type="submission" date="2018-01" db="EMBL/GenBank/DDBJ databases">
        <authorList>
            <person name="Mao J.F."/>
        </authorList>
    </citation>
    <scope>NUCLEOTIDE SEQUENCE</scope>
    <source>
        <strain evidence="3">Huo1</strain>
        <tissue evidence="3">Leaf</tissue>
    </source>
</reference>
<accession>A0A8X8XI37</accession>
<feature type="region of interest" description="Disordered" evidence="1">
    <location>
        <begin position="52"/>
        <end position="78"/>
    </location>
</feature>
<name>A0A8X8XI37_SALSN</name>
<evidence type="ECO:0000256" key="1">
    <source>
        <dbReference type="SAM" id="MobiDB-lite"/>
    </source>
</evidence>
<keyword evidence="2" id="KW-1133">Transmembrane helix</keyword>
<reference evidence="3" key="2">
    <citation type="submission" date="2020-08" db="EMBL/GenBank/DDBJ databases">
        <title>Plant Genome Project.</title>
        <authorList>
            <person name="Zhang R.-G."/>
        </authorList>
    </citation>
    <scope>NUCLEOTIDE SEQUENCE</scope>
    <source>
        <strain evidence="3">Huo1</strain>
        <tissue evidence="3">Leaf</tissue>
    </source>
</reference>
<evidence type="ECO:0000256" key="2">
    <source>
        <dbReference type="SAM" id="Phobius"/>
    </source>
</evidence>
<feature type="transmembrane region" description="Helical" evidence="2">
    <location>
        <begin position="102"/>
        <end position="122"/>
    </location>
</feature>
<protein>
    <submittedName>
        <fullName evidence="3">Uncharacterized protein</fullName>
    </submittedName>
</protein>
<proteinExistence type="predicted"/>
<organism evidence="3">
    <name type="scientific">Salvia splendens</name>
    <name type="common">Scarlet sage</name>
    <dbReference type="NCBI Taxonomy" id="180675"/>
    <lineage>
        <taxon>Eukaryota</taxon>
        <taxon>Viridiplantae</taxon>
        <taxon>Streptophyta</taxon>
        <taxon>Embryophyta</taxon>
        <taxon>Tracheophyta</taxon>
        <taxon>Spermatophyta</taxon>
        <taxon>Magnoliopsida</taxon>
        <taxon>eudicotyledons</taxon>
        <taxon>Gunneridae</taxon>
        <taxon>Pentapetalae</taxon>
        <taxon>asterids</taxon>
        <taxon>lamiids</taxon>
        <taxon>Lamiales</taxon>
        <taxon>Lamiaceae</taxon>
        <taxon>Nepetoideae</taxon>
        <taxon>Mentheae</taxon>
        <taxon>Salviinae</taxon>
        <taxon>Salvia</taxon>
        <taxon>Salvia subgen. Calosphace</taxon>
        <taxon>core Calosphace</taxon>
    </lineage>
</organism>
<feature type="transmembrane region" description="Helical" evidence="2">
    <location>
        <begin position="151"/>
        <end position="170"/>
    </location>
</feature>